<dbReference type="PATRIC" id="fig|1459.3.peg.3259"/>
<evidence type="ECO:0000313" key="4">
    <source>
        <dbReference type="Proteomes" id="UP000037109"/>
    </source>
</evidence>
<comment type="caution">
    <text evidence="3">The sequence shown here is derived from an EMBL/GenBank/DDBJ whole genome shotgun (WGS) entry which is preliminary data.</text>
</comment>
<evidence type="ECO:0000259" key="1">
    <source>
        <dbReference type="Pfam" id="PF13786"/>
    </source>
</evidence>
<evidence type="ECO:0008006" key="5">
    <source>
        <dbReference type="Google" id="ProtNLM"/>
    </source>
</evidence>
<feature type="domain" description="DUF4179" evidence="1">
    <location>
        <begin position="39"/>
        <end position="126"/>
    </location>
</feature>
<dbReference type="Pfam" id="PF13786">
    <property type="entry name" value="DUF4179"/>
    <property type="match status" value="1"/>
</dbReference>
<keyword evidence="4" id="KW-1185">Reference proteome</keyword>
<name>A0A0M0GDU2_SPOGL</name>
<dbReference type="OrthoDB" id="2446801at2"/>
<dbReference type="EMBL" id="LGUF01000007">
    <property type="protein sequence ID" value="KON88014.1"/>
    <property type="molecule type" value="Genomic_DNA"/>
</dbReference>
<dbReference type="InterPro" id="IPR025436">
    <property type="entry name" value="DUF4179"/>
</dbReference>
<proteinExistence type="predicted"/>
<dbReference type="RefSeq" id="WP_053435379.1">
    <property type="nucleotide sequence ID" value="NZ_LGUF01000007.1"/>
</dbReference>
<accession>A0A0M0GDU2</accession>
<reference evidence="4" key="1">
    <citation type="submission" date="2015-07" db="EMBL/GenBank/DDBJ databases">
        <title>Fjat-10036 dsm4.</title>
        <authorList>
            <person name="Liu B."/>
            <person name="Wang J."/>
            <person name="Zhu Y."/>
            <person name="Liu G."/>
            <person name="Chen Q."/>
            <person name="Chen Z."/>
            <person name="Lan J."/>
            <person name="Che J."/>
            <person name="Ge C."/>
            <person name="Shi H."/>
            <person name="Pan Z."/>
            <person name="Liu X."/>
        </authorList>
    </citation>
    <scope>NUCLEOTIDE SEQUENCE [LARGE SCALE GENOMIC DNA]</scope>
    <source>
        <strain evidence="4">DSM 4</strain>
    </source>
</reference>
<dbReference type="Gene3D" id="2.60.40.1630">
    <property type="entry name" value="bacillus anthracis domain"/>
    <property type="match status" value="1"/>
</dbReference>
<dbReference type="InterPro" id="IPR040680">
    <property type="entry name" value="DUF5643"/>
</dbReference>
<dbReference type="Proteomes" id="UP000037109">
    <property type="component" value="Unassembled WGS sequence"/>
</dbReference>
<dbReference type="STRING" id="1459.AF332_15090"/>
<sequence length="342" mass="38368">MNKDKFNRSIDNINVPVEKLMAREKAATFQAKKKRKVGRITKRSILVACGLCISLLGSGFVSTGMAEALSNIPLIGPIYKDFRDIASDKIEHDQLTTVIDKQDSKNGLTMTVKEAAYDGSRLIVTVVYTGKKELSMKEEKAGFSYITINGQQEIKPAIGSTGQDDINSKTIIEHHQFTFSKYNEFGDNIEIEVHGENLFGYEGKLKVAFPLEKIKGDVLEFYPEVTTETVDDVYKLTADKVTFSPLSTRIDLTIDYPAEMDKNDTWPWFDFSVVDDNGQVYDKLKLQAGMVVGNYGHHMVLTLPPMDTIPKSFTLKPSRQNSEGFSEEIKELELVVPLNKSK</sequence>
<organism evidence="3 4">
    <name type="scientific">Sporosarcina globispora</name>
    <name type="common">Bacillus globisporus</name>
    <dbReference type="NCBI Taxonomy" id="1459"/>
    <lineage>
        <taxon>Bacteria</taxon>
        <taxon>Bacillati</taxon>
        <taxon>Bacillota</taxon>
        <taxon>Bacilli</taxon>
        <taxon>Bacillales</taxon>
        <taxon>Caryophanaceae</taxon>
        <taxon>Sporosarcina</taxon>
    </lineage>
</organism>
<protein>
    <recommendedName>
        <fullName evidence="5">DUF4179 domain-containing protein</fullName>
    </recommendedName>
</protein>
<dbReference type="AlphaFoldDB" id="A0A0M0GDU2"/>
<dbReference type="Pfam" id="PF18705">
    <property type="entry name" value="DUF5643"/>
    <property type="match status" value="1"/>
</dbReference>
<feature type="domain" description="DUF5643" evidence="2">
    <location>
        <begin position="223"/>
        <end position="328"/>
    </location>
</feature>
<dbReference type="Gene3D" id="2.60.40.1640">
    <property type="entry name" value="Conserved domain protein"/>
    <property type="match status" value="1"/>
</dbReference>
<evidence type="ECO:0000259" key="2">
    <source>
        <dbReference type="Pfam" id="PF18705"/>
    </source>
</evidence>
<gene>
    <name evidence="3" type="ORF">AF332_15090</name>
</gene>
<evidence type="ECO:0000313" key="3">
    <source>
        <dbReference type="EMBL" id="KON88014.1"/>
    </source>
</evidence>